<dbReference type="AlphaFoldDB" id="A0A5B8VRW5"/>
<name>A0A5B8VRW5_9BACT</name>
<evidence type="ECO:0008006" key="4">
    <source>
        <dbReference type="Google" id="ProtNLM"/>
    </source>
</evidence>
<gene>
    <name evidence="2" type="ORF">FSB73_19150</name>
</gene>
<reference evidence="2 3" key="1">
    <citation type="journal article" date="2017" name="Int. J. Syst. Evol. Microbiol.">
        <title>Arachidicoccus ginsenosidivorans sp. nov., with ginsenoside-converting activity isolated from ginseng cultivating soil.</title>
        <authorList>
            <person name="Siddiqi M.Z."/>
            <person name="Aslam Z."/>
            <person name="Im W.T."/>
        </authorList>
    </citation>
    <scope>NUCLEOTIDE SEQUENCE [LARGE SCALE GENOMIC DNA]</scope>
    <source>
        <strain evidence="2 3">Gsoil 809</strain>
    </source>
</reference>
<dbReference type="Proteomes" id="UP000321291">
    <property type="component" value="Chromosome"/>
</dbReference>
<accession>A0A5B8VRW5</accession>
<keyword evidence="3" id="KW-1185">Reference proteome</keyword>
<organism evidence="2 3">
    <name type="scientific">Arachidicoccus ginsenosidivorans</name>
    <dbReference type="NCBI Taxonomy" id="496057"/>
    <lineage>
        <taxon>Bacteria</taxon>
        <taxon>Pseudomonadati</taxon>
        <taxon>Bacteroidota</taxon>
        <taxon>Chitinophagia</taxon>
        <taxon>Chitinophagales</taxon>
        <taxon>Chitinophagaceae</taxon>
        <taxon>Arachidicoccus</taxon>
    </lineage>
</organism>
<dbReference type="KEGG" id="agi:FSB73_19150"/>
<proteinExistence type="predicted"/>
<dbReference type="OrthoDB" id="979391at2"/>
<protein>
    <recommendedName>
        <fullName evidence="4">DUF4369 domain-containing protein</fullName>
    </recommendedName>
</protein>
<keyword evidence="1" id="KW-0732">Signal</keyword>
<dbReference type="RefSeq" id="WP_146785870.1">
    <property type="nucleotide sequence ID" value="NZ_CP042434.1"/>
</dbReference>
<sequence>MKRCFRLTLFSAFLTLVAGSQIFAQTPSKIIIDGCLTGVQDGAHISLMKEEGSVGSEVAKDSVSDGHFHIEYAPEDTLLGNYSLMSFDDSFPSMALKLWAKAGHPISITGKNTLVYTWQVKSDIPEQQEWTYFINANKELWNAYQKKGVIRKGLMHIALDDNRSPEDKKTARKSIDSLDKVSNSIEYTIQKQNLALLQQGPMTLTRLEVLNGVANQIKWYQKEEFRAPVTKIYKGLEPELKIVYMDKN</sequence>
<feature type="signal peptide" evidence="1">
    <location>
        <begin position="1"/>
        <end position="24"/>
    </location>
</feature>
<evidence type="ECO:0000256" key="1">
    <source>
        <dbReference type="SAM" id="SignalP"/>
    </source>
</evidence>
<evidence type="ECO:0000313" key="2">
    <source>
        <dbReference type="EMBL" id="QEC73456.1"/>
    </source>
</evidence>
<feature type="chain" id="PRO_5022865635" description="DUF4369 domain-containing protein" evidence="1">
    <location>
        <begin position="25"/>
        <end position="248"/>
    </location>
</feature>
<evidence type="ECO:0000313" key="3">
    <source>
        <dbReference type="Proteomes" id="UP000321291"/>
    </source>
</evidence>
<dbReference type="EMBL" id="CP042434">
    <property type="protein sequence ID" value="QEC73456.1"/>
    <property type="molecule type" value="Genomic_DNA"/>
</dbReference>